<reference evidence="1" key="1">
    <citation type="submission" date="2023-03" db="EMBL/GenBank/DDBJ databases">
        <title>Massive genome expansion in bonnet fungi (Mycena s.s.) driven by repeated elements and novel gene families across ecological guilds.</title>
        <authorList>
            <consortium name="Lawrence Berkeley National Laboratory"/>
            <person name="Harder C.B."/>
            <person name="Miyauchi S."/>
            <person name="Viragh M."/>
            <person name="Kuo A."/>
            <person name="Thoen E."/>
            <person name="Andreopoulos B."/>
            <person name="Lu D."/>
            <person name="Skrede I."/>
            <person name="Drula E."/>
            <person name="Henrissat B."/>
            <person name="Morin E."/>
            <person name="Kohler A."/>
            <person name="Barry K."/>
            <person name="LaButti K."/>
            <person name="Morin E."/>
            <person name="Salamov A."/>
            <person name="Lipzen A."/>
            <person name="Mereny Z."/>
            <person name="Hegedus B."/>
            <person name="Baldrian P."/>
            <person name="Stursova M."/>
            <person name="Weitz H."/>
            <person name="Taylor A."/>
            <person name="Grigoriev I.V."/>
            <person name="Nagy L.G."/>
            <person name="Martin F."/>
            <person name="Kauserud H."/>
        </authorList>
    </citation>
    <scope>NUCLEOTIDE SEQUENCE</scope>
    <source>
        <strain evidence="1">CBHHK002</strain>
    </source>
</reference>
<evidence type="ECO:0000313" key="2">
    <source>
        <dbReference type="Proteomes" id="UP001218218"/>
    </source>
</evidence>
<feature type="non-terminal residue" evidence="1">
    <location>
        <position position="335"/>
    </location>
</feature>
<proteinExistence type="predicted"/>
<comment type="caution">
    <text evidence="1">The sequence shown here is derived from an EMBL/GenBank/DDBJ whole genome shotgun (WGS) entry which is preliminary data.</text>
</comment>
<name>A0AAD6Z7Y5_9AGAR</name>
<dbReference type="Proteomes" id="UP001218218">
    <property type="component" value="Unassembled WGS sequence"/>
</dbReference>
<accession>A0AAD6Z7Y5</accession>
<keyword evidence="2" id="KW-1185">Reference proteome</keyword>
<gene>
    <name evidence="1" type="ORF">DFH08DRAFT_718770</name>
</gene>
<dbReference type="PANTHER" id="PTHR47718:SF7">
    <property type="entry name" value="PROTEIN FAR1-RELATED SEQUENCE"/>
    <property type="match status" value="1"/>
</dbReference>
<evidence type="ECO:0000313" key="1">
    <source>
        <dbReference type="EMBL" id="KAJ7310681.1"/>
    </source>
</evidence>
<dbReference type="AlphaFoldDB" id="A0AAD6Z7Y5"/>
<organism evidence="1 2">
    <name type="scientific">Mycena albidolilacea</name>
    <dbReference type="NCBI Taxonomy" id="1033008"/>
    <lineage>
        <taxon>Eukaryota</taxon>
        <taxon>Fungi</taxon>
        <taxon>Dikarya</taxon>
        <taxon>Basidiomycota</taxon>
        <taxon>Agaricomycotina</taxon>
        <taxon>Agaricomycetes</taxon>
        <taxon>Agaricomycetidae</taxon>
        <taxon>Agaricales</taxon>
        <taxon>Marasmiineae</taxon>
        <taxon>Mycenaceae</taxon>
        <taxon>Mycena</taxon>
    </lineage>
</organism>
<evidence type="ECO:0008006" key="3">
    <source>
        <dbReference type="Google" id="ProtNLM"/>
    </source>
</evidence>
<dbReference type="EMBL" id="JARIHO010000078">
    <property type="protein sequence ID" value="KAJ7310681.1"/>
    <property type="molecule type" value="Genomic_DNA"/>
</dbReference>
<protein>
    <recommendedName>
        <fullName evidence="3">SWIM-type domain-containing protein</fullName>
    </recommendedName>
</protein>
<sequence>LASDRHPSLIASATETLPLTFHLFCLHHLGGNVATHLRPLLGSDWDDFHRDFWAVYRAVSPDEFERLWSSLGTKYSAAAKYIDAELYPCQSPCSQWAWAWVSNIFTAGVRTTGRTRVEGENRINRMIRGPKKTFLQLFEGLNERSQDQTTKALIQIRQSSRRQHDSNLESLFVGPLRVIRDYAGPFAVQTCFKQMQDSLFYSTEVVQRPNEVESWHMLNTFNNDKAHISVKWLIQLVTKRGLSVRHLLLVKHESTGASHYIAILLNGRYICDCCMPSNLGIPCRHFFRAWIDVQNLPFHISLIRPRSVFDILCILSILSSDKIFPQMVSGSWSSP</sequence>
<dbReference type="PANTHER" id="PTHR47718">
    <property type="entry name" value="OS01G0519700 PROTEIN"/>
    <property type="match status" value="1"/>
</dbReference>